<accession>A0AAD4V3B4</accession>
<name>A0AAD4V3B4_PRUDU</name>
<evidence type="ECO:0000313" key="3">
    <source>
        <dbReference type="Proteomes" id="UP001054821"/>
    </source>
</evidence>
<evidence type="ECO:0000313" key="2">
    <source>
        <dbReference type="EMBL" id="KAI5316726.1"/>
    </source>
</evidence>
<keyword evidence="3" id="KW-1185">Reference proteome</keyword>
<dbReference type="AlphaFoldDB" id="A0AAD4V3B4"/>
<reference evidence="2 3" key="1">
    <citation type="journal article" date="2022" name="G3 (Bethesda)">
        <title>Whole-genome sequence and methylome profiling of the almond [Prunus dulcis (Mill.) D.A. Webb] cultivar 'Nonpareil'.</title>
        <authorList>
            <person name="D'Amico-Willman K.M."/>
            <person name="Ouma W.Z."/>
            <person name="Meulia T."/>
            <person name="Sideli G.M."/>
            <person name="Gradziel T.M."/>
            <person name="Fresnedo-Ramirez J."/>
        </authorList>
    </citation>
    <scope>NUCLEOTIDE SEQUENCE [LARGE SCALE GENOMIC DNA]</scope>
    <source>
        <strain evidence="2">Clone GOH B32 T37-40</strain>
    </source>
</reference>
<sequence>MIYEVKQTLVLESTTCLKEWTTNTTWLDSFSTRLTRFKTLALARKVKRKGWMNAPACSSRRPMQVEQEQANKENDKSVLLSMSACRKHP</sequence>
<gene>
    <name evidence="2" type="ORF">L3X38_036433</name>
</gene>
<protein>
    <submittedName>
        <fullName evidence="2">Uncharacterized protein</fullName>
    </submittedName>
</protein>
<proteinExistence type="predicted"/>
<dbReference type="Proteomes" id="UP001054821">
    <property type="component" value="Chromosome 7"/>
</dbReference>
<evidence type="ECO:0000256" key="1">
    <source>
        <dbReference type="SAM" id="MobiDB-lite"/>
    </source>
</evidence>
<comment type="caution">
    <text evidence="2">The sequence shown here is derived from an EMBL/GenBank/DDBJ whole genome shotgun (WGS) entry which is preliminary data.</text>
</comment>
<feature type="region of interest" description="Disordered" evidence="1">
    <location>
        <begin position="57"/>
        <end position="89"/>
    </location>
</feature>
<organism evidence="2 3">
    <name type="scientific">Prunus dulcis</name>
    <name type="common">Almond</name>
    <name type="synonym">Amygdalus dulcis</name>
    <dbReference type="NCBI Taxonomy" id="3755"/>
    <lineage>
        <taxon>Eukaryota</taxon>
        <taxon>Viridiplantae</taxon>
        <taxon>Streptophyta</taxon>
        <taxon>Embryophyta</taxon>
        <taxon>Tracheophyta</taxon>
        <taxon>Spermatophyta</taxon>
        <taxon>Magnoliopsida</taxon>
        <taxon>eudicotyledons</taxon>
        <taxon>Gunneridae</taxon>
        <taxon>Pentapetalae</taxon>
        <taxon>rosids</taxon>
        <taxon>fabids</taxon>
        <taxon>Rosales</taxon>
        <taxon>Rosaceae</taxon>
        <taxon>Amygdaloideae</taxon>
        <taxon>Amygdaleae</taxon>
        <taxon>Prunus</taxon>
    </lineage>
</organism>
<dbReference type="EMBL" id="JAJFAZ020000007">
    <property type="protein sequence ID" value="KAI5316726.1"/>
    <property type="molecule type" value="Genomic_DNA"/>
</dbReference>